<keyword evidence="6" id="KW-0574">Periplasm</keyword>
<dbReference type="EMBL" id="JBHRSJ010000001">
    <property type="protein sequence ID" value="MFC2970701.1"/>
    <property type="molecule type" value="Genomic_DNA"/>
</dbReference>
<feature type="chain" id="PRO_5046437710" description="Alginate biosynthesis protein AlgF" evidence="8">
    <location>
        <begin position="28"/>
        <end position="213"/>
    </location>
</feature>
<protein>
    <recommendedName>
        <fullName evidence="4">Alginate biosynthesis protein AlgF</fullName>
    </recommendedName>
</protein>
<comment type="pathway">
    <text evidence="2">Glycan biosynthesis; alginate biosynthesis.</text>
</comment>
<evidence type="ECO:0000256" key="3">
    <source>
        <dbReference type="ARBA" id="ARBA00010033"/>
    </source>
</evidence>
<evidence type="ECO:0000313" key="10">
    <source>
        <dbReference type="Proteomes" id="UP001595457"/>
    </source>
</evidence>
<accession>A0ABV7AP34</accession>
<evidence type="ECO:0000256" key="6">
    <source>
        <dbReference type="ARBA" id="ARBA00022764"/>
    </source>
</evidence>
<organism evidence="9 10">
    <name type="scientific">Azotobacter bryophylli</name>
    <dbReference type="NCBI Taxonomy" id="1986537"/>
    <lineage>
        <taxon>Bacteria</taxon>
        <taxon>Pseudomonadati</taxon>
        <taxon>Pseudomonadota</taxon>
        <taxon>Gammaproteobacteria</taxon>
        <taxon>Pseudomonadales</taxon>
        <taxon>Pseudomonadaceae</taxon>
        <taxon>Azotobacter</taxon>
    </lineage>
</organism>
<evidence type="ECO:0000256" key="2">
    <source>
        <dbReference type="ARBA" id="ARBA00005182"/>
    </source>
</evidence>
<evidence type="ECO:0000256" key="5">
    <source>
        <dbReference type="ARBA" id="ARBA00022729"/>
    </source>
</evidence>
<keyword evidence="7" id="KW-0016">Alginate biosynthesis</keyword>
<proteinExistence type="inferred from homology"/>
<gene>
    <name evidence="9" type="ORF">ACFOJE_00535</name>
</gene>
<sequence length="213" mass="22959">MTRLHKPHWIAGICALLLGLPSLPAQADDDSPYPPVAPRGSAQIRLYNASGQETGATVGPVSLSEVAPFASGDYAHLQPGRYGVRVGSQTLPVVLEADRQYTLVNQSGTAQLVEEPPFRSRQKALLRLQNLSDRPLALKTADGRTEVVSSVAPHGRGEREINPVKVGLALFDGERKVADLKPVVLDRGETLCLYVTGSPSSLTPVWVRRPARE</sequence>
<evidence type="ECO:0000256" key="7">
    <source>
        <dbReference type="ARBA" id="ARBA00022841"/>
    </source>
</evidence>
<evidence type="ECO:0000256" key="8">
    <source>
        <dbReference type="SAM" id="SignalP"/>
    </source>
</evidence>
<keyword evidence="10" id="KW-1185">Reference proteome</keyword>
<evidence type="ECO:0000256" key="1">
    <source>
        <dbReference type="ARBA" id="ARBA00004418"/>
    </source>
</evidence>
<dbReference type="RefSeq" id="WP_377812273.1">
    <property type="nucleotide sequence ID" value="NZ_JBHRSJ010000001.1"/>
</dbReference>
<dbReference type="Proteomes" id="UP001595457">
    <property type="component" value="Unassembled WGS sequence"/>
</dbReference>
<dbReference type="Pfam" id="PF11182">
    <property type="entry name" value="AlgF"/>
    <property type="match status" value="1"/>
</dbReference>
<keyword evidence="5 8" id="KW-0732">Signal</keyword>
<feature type="signal peptide" evidence="8">
    <location>
        <begin position="1"/>
        <end position="27"/>
    </location>
</feature>
<evidence type="ECO:0000313" key="9">
    <source>
        <dbReference type="EMBL" id="MFC2970701.1"/>
    </source>
</evidence>
<comment type="caution">
    <text evidence="9">The sequence shown here is derived from an EMBL/GenBank/DDBJ whole genome shotgun (WGS) entry which is preliminary data.</text>
</comment>
<comment type="subcellular location">
    <subcellularLocation>
        <location evidence="1">Periplasm</location>
    </subcellularLocation>
</comment>
<evidence type="ECO:0000256" key="4">
    <source>
        <dbReference type="ARBA" id="ARBA00013964"/>
    </source>
</evidence>
<name>A0ABV7AP34_9GAMM</name>
<dbReference type="InterPro" id="IPR035422">
    <property type="entry name" value="AlgF"/>
</dbReference>
<comment type="similarity">
    <text evidence="3">Belongs to the AlgF family.</text>
</comment>
<reference evidence="10" key="1">
    <citation type="journal article" date="2019" name="Int. J. Syst. Evol. Microbiol.">
        <title>The Global Catalogue of Microorganisms (GCM) 10K type strain sequencing project: providing services to taxonomists for standard genome sequencing and annotation.</title>
        <authorList>
            <consortium name="The Broad Institute Genomics Platform"/>
            <consortium name="The Broad Institute Genome Sequencing Center for Infectious Disease"/>
            <person name="Wu L."/>
            <person name="Ma J."/>
        </authorList>
    </citation>
    <scope>NUCLEOTIDE SEQUENCE [LARGE SCALE GENOMIC DNA]</scope>
    <source>
        <strain evidence="10">KCTC 62195</strain>
    </source>
</reference>